<name>A0AAN6MAH0_9PEZI</name>
<keyword evidence="7" id="KW-0804">Transcription</keyword>
<dbReference type="Proteomes" id="UP001303889">
    <property type="component" value="Unassembled WGS sequence"/>
</dbReference>
<sequence>MNTSPTKRRVLGALDPNACSPKPKARHDGKLLSTHSPVKYTKPVAPRQTSPSRVSSSRTPERDAESKKRRSPSLALASAASRVDETDEIGRGEPAAKRLCLDDDMSSGAQHPRGETRGEESPPSSSSTTRTTTTRHRSASPDTPSVFDISAADNSQVTILTEPDAAAPAPAPAPAPVIAAPLPPPRPRMTREQARAKAEILRLRLGLASYKVRTGQTDVPLDRLEAQLASASASRPQRHADIRPQPSSNQHSVWALSASTAAAASASFPPPTNNNPNTSTSRGPRRPLPAAAPTRRASSFSTSSHNYTHTQPPPQPQFPHPQNHQHHRRRQSDLPSSSRHYQSTAAPDTIYVPPRPRTATGGIAPAYGFAPRRGSVAVLDEEGEEEDRGGAASGLLSLARS</sequence>
<feature type="compositionally biased region" description="Pro residues" evidence="9">
    <location>
        <begin position="169"/>
        <end position="187"/>
    </location>
</feature>
<evidence type="ECO:0000313" key="11">
    <source>
        <dbReference type="Proteomes" id="UP001303889"/>
    </source>
</evidence>
<keyword evidence="6" id="KW-0805">Transcription regulation</keyword>
<comment type="similarity">
    <text evidence="3">Belongs to the WHI5/NRM1 family.</text>
</comment>
<proteinExistence type="inferred from homology"/>
<feature type="compositionally biased region" description="Low complexity" evidence="9">
    <location>
        <begin position="274"/>
        <end position="310"/>
    </location>
</feature>
<evidence type="ECO:0008006" key="12">
    <source>
        <dbReference type="Google" id="ProtNLM"/>
    </source>
</evidence>
<evidence type="ECO:0000256" key="9">
    <source>
        <dbReference type="SAM" id="MobiDB-lite"/>
    </source>
</evidence>
<evidence type="ECO:0000256" key="3">
    <source>
        <dbReference type="ARBA" id="ARBA00006922"/>
    </source>
</evidence>
<comment type="caution">
    <text evidence="10">The sequence shown here is derived from an EMBL/GenBank/DDBJ whole genome shotgun (WGS) entry which is preliminary data.</text>
</comment>
<dbReference type="EMBL" id="MU856246">
    <property type="protein sequence ID" value="KAK3897165.1"/>
    <property type="molecule type" value="Genomic_DNA"/>
</dbReference>
<dbReference type="GO" id="GO:0005737">
    <property type="term" value="C:cytoplasm"/>
    <property type="evidence" value="ECO:0007669"/>
    <property type="project" value="UniProtKB-SubCell"/>
</dbReference>
<evidence type="ECO:0000313" key="10">
    <source>
        <dbReference type="EMBL" id="KAK3897165.1"/>
    </source>
</evidence>
<feature type="region of interest" description="Disordered" evidence="9">
    <location>
        <begin position="1"/>
        <end position="195"/>
    </location>
</feature>
<dbReference type="GO" id="GO:0005634">
    <property type="term" value="C:nucleus"/>
    <property type="evidence" value="ECO:0007669"/>
    <property type="project" value="UniProtKB-SubCell"/>
</dbReference>
<feature type="compositionally biased region" description="Low complexity" evidence="9">
    <location>
        <begin position="121"/>
        <end position="132"/>
    </location>
</feature>
<evidence type="ECO:0000256" key="5">
    <source>
        <dbReference type="ARBA" id="ARBA00022491"/>
    </source>
</evidence>
<feature type="region of interest" description="Disordered" evidence="9">
    <location>
        <begin position="264"/>
        <end position="401"/>
    </location>
</feature>
<evidence type="ECO:0000256" key="2">
    <source>
        <dbReference type="ARBA" id="ARBA00004496"/>
    </source>
</evidence>
<dbReference type="Pfam" id="PF08528">
    <property type="entry name" value="Whi5"/>
    <property type="match status" value="1"/>
</dbReference>
<keyword evidence="11" id="KW-1185">Reference proteome</keyword>
<feature type="compositionally biased region" description="Basic residues" evidence="9">
    <location>
        <begin position="1"/>
        <end position="10"/>
    </location>
</feature>
<protein>
    <recommendedName>
        <fullName evidence="12">Cyclin-dependent kinase</fullName>
    </recommendedName>
</protein>
<organism evidence="10 11">
    <name type="scientific">Staphylotrichum tortipilum</name>
    <dbReference type="NCBI Taxonomy" id="2831512"/>
    <lineage>
        <taxon>Eukaryota</taxon>
        <taxon>Fungi</taxon>
        <taxon>Dikarya</taxon>
        <taxon>Ascomycota</taxon>
        <taxon>Pezizomycotina</taxon>
        <taxon>Sordariomycetes</taxon>
        <taxon>Sordariomycetidae</taxon>
        <taxon>Sordariales</taxon>
        <taxon>Chaetomiaceae</taxon>
        <taxon>Staphylotrichum</taxon>
    </lineage>
</organism>
<evidence type="ECO:0000256" key="4">
    <source>
        <dbReference type="ARBA" id="ARBA00022490"/>
    </source>
</evidence>
<dbReference type="AlphaFoldDB" id="A0AAN6MAH0"/>
<evidence type="ECO:0000256" key="7">
    <source>
        <dbReference type="ARBA" id="ARBA00023163"/>
    </source>
</evidence>
<reference evidence="10" key="2">
    <citation type="submission" date="2023-05" db="EMBL/GenBank/DDBJ databases">
        <authorList>
            <consortium name="Lawrence Berkeley National Laboratory"/>
            <person name="Steindorff A."/>
            <person name="Hensen N."/>
            <person name="Bonometti L."/>
            <person name="Westerberg I."/>
            <person name="Brannstrom I.O."/>
            <person name="Guillou S."/>
            <person name="Cros-Aarteil S."/>
            <person name="Calhoun S."/>
            <person name="Haridas S."/>
            <person name="Kuo A."/>
            <person name="Mondo S."/>
            <person name="Pangilinan J."/>
            <person name="Riley R."/>
            <person name="Labutti K."/>
            <person name="Andreopoulos B."/>
            <person name="Lipzen A."/>
            <person name="Chen C."/>
            <person name="Yanf M."/>
            <person name="Daum C."/>
            <person name="Ng V."/>
            <person name="Clum A."/>
            <person name="Ohm R."/>
            <person name="Martin F."/>
            <person name="Silar P."/>
            <person name="Natvig D."/>
            <person name="Lalanne C."/>
            <person name="Gautier V."/>
            <person name="Ament-Velasquez S.L."/>
            <person name="Kruys A."/>
            <person name="Hutchinson M.I."/>
            <person name="Powell A.J."/>
            <person name="Barry K."/>
            <person name="Miller A.N."/>
            <person name="Grigoriev I.V."/>
            <person name="Debuchy R."/>
            <person name="Gladieux P."/>
            <person name="Thoren M.H."/>
            <person name="Johannesson H."/>
        </authorList>
    </citation>
    <scope>NUCLEOTIDE SEQUENCE</scope>
    <source>
        <strain evidence="10">CBS 103.79</strain>
    </source>
</reference>
<gene>
    <name evidence="10" type="ORF">C8A05DRAFT_39286</name>
</gene>
<feature type="compositionally biased region" description="Low complexity" evidence="9">
    <location>
        <begin position="46"/>
        <end position="58"/>
    </location>
</feature>
<keyword evidence="5" id="KW-0678">Repressor</keyword>
<accession>A0AAN6MAH0</accession>
<evidence type="ECO:0000256" key="6">
    <source>
        <dbReference type="ARBA" id="ARBA00023015"/>
    </source>
</evidence>
<feature type="compositionally biased region" description="Basic and acidic residues" evidence="9">
    <location>
        <begin position="82"/>
        <end position="101"/>
    </location>
</feature>
<feature type="region of interest" description="Disordered" evidence="9">
    <location>
        <begin position="228"/>
        <end position="252"/>
    </location>
</feature>
<reference evidence="10" key="1">
    <citation type="journal article" date="2023" name="Mol. Phylogenet. Evol.">
        <title>Genome-scale phylogeny and comparative genomics of the fungal order Sordariales.</title>
        <authorList>
            <person name="Hensen N."/>
            <person name="Bonometti L."/>
            <person name="Westerberg I."/>
            <person name="Brannstrom I.O."/>
            <person name="Guillou S."/>
            <person name="Cros-Aarteil S."/>
            <person name="Calhoun S."/>
            <person name="Haridas S."/>
            <person name="Kuo A."/>
            <person name="Mondo S."/>
            <person name="Pangilinan J."/>
            <person name="Riley R."/>
            <person name="LaButti K."/>
            <person name="Andreopoulos B."/>
            <person name="Lipzen A."/>
            <person name="Chen C."/>
            <person name="Yan M."/>
            <person name="Daum C."/>
            <person name="Ng V."/>
            <person name="Clum A."/>
            <person name="Steindorff A."/>
            <person name="Ohm R.A."/>
            <person name="Martin F."/>
            <person name="Silar P."/>
            <person name="Natvig D.O."/>
            <person name="Lalanne C."/>
            <person name="Gautier V."/>
            <person name="Ament-Velasquez S.L."/>
            <person name="Kruys A."/>
            <person name="Hutchinson M.I."/>
            <person name="Powell A.J."/>
            <person name="Barry K."/>
            <person name="Miller A.N."/>
            <person name="Grigoriev I.V."/>
            <person name="Debuchy R."/>
            <person name="Gladieux P."/>
            <person name="Hiltunen Thoren M."/>
            <person name="Johannesson H."/>
        </authorList>
    </citation>
    <scope>NUCLEOTIDE SEQUENCE</scope>
    <source>
        <strain evidence="10">CBS 103.79</strain>
    </source>
</reference>
<keyword evidence="4" id="KW-0963">Cytoplasm</keyword>
<evidence type="ECO:0000256" key="8">
    <source>
        <dbReference type="ARBA" id="ARBA00023242"/>
    </source>
</evidence>
<dbReference type="InterPro" id="IPR013734">
    <property type="entry name" value="TF_Nrm1/Whi5"/>
</dbReference>
<comment type="subcellular location">
    <subcellularLocation>
        <location evidence="2">Cytoplasm</location>
    </subcellularLocation>
    <subcellularLocation>
        <location evidence="1">Nucleus</location>
    </subcellularLocation>
</comment>
<feature type="compositionally biased region" description="Low complexity" evidence="9">
    <location>
        <begin position="72"/>
        <end position="81"/>
    </location>
</feature>
<keyword evidence="8" id="KW-0539">Nucleus</keyword>
<evidence type="ECO:0000256" key="1">
    <source>
        <dbReference type="ARBA" id="ARBA00004123"/>
    </source>
</evidence>
<feature type="compositionally biased region" description="Polar residues" evidence="9">
    <location>
        <begin position="333"/>
        <end position="346"/>
    </location>
</feature>